<evidence type="ECO:0000256" key="1">
    <source>
        <dbReference type="SAM" id="MobiDB-lite"/>
    </source>
</evidence>
<dbReference type="Proteomes" id="UP000031843">
    <property type="component" value="Chromosome secondary"/>
</dbReference>
<dbReference type="STRING" id="68895.RR42_s1061"/>
<dbReference type="KEGG" id="cbw:RR42_s1061"/>
<proteinExistence type="predicted"/>
<organism evidence="2 3">
    <name type="scientific">Cupriavidus basilensis</name>
    <dbReference type="NCBI Taxonomy" id="68895"/>
    <lineage>
        <taxon>Bacteria</taxon>
        <taxon>Pseudomonadati</taxon>
        <taxon>Pseudomonadota</taxon>
        <taxon>Betaproteobacteria</taxon>
        <taxon>Burkholderiales</taxon>
        <taxon>Burkholderiaceae</taxon>
        <taxon>Cupriavidus</taxon>
    </lineage>
</organism>
<dbReference type="EMBL" id="CP010537">
    <property type="protein sequence ID" value="AJG22650.1"/>
    <property type="molecule type" value="Genomic_DNA"/>
</dbReference>
<evidence type="ECO:0000313" key="2">
    <source>
        <dbReference type="EMBL" id="AJG22650.1"/>
    </source>
</evidence>
<sequence length="73" mass="7593">MKAGKLGSSEYIPPDRGNQRQRMRPPVSPSHTLVLPPATPGLARAGLAGPESAWARGARRGRTALARAPGGNP</sequence>
<protein>
    <submittedName>
        <fullName evidence="2">Uncharacterized protein</fullName>
    </submittedName>
</protein>
<evidence type="ECO:0000313" key="3">
    <source>
        <dbReference type="Proteomes" id="UP000031843"/>
    </source>
</evidence>
<accession>A0A0C4YJ59</accession>
<name>A0A0C4YJ59_9BURK</name>
<keyword evidence="3" id="KW-1185">Reference proteome</keyword>
<feature type="compositionally biased region" description="Low complexity" evidence="1">
    <location>
        <begin position="63"/>
        <end position="73"/>
    </location>
</feature>
<reference evidence="2 3" key="1">
    <citation type="journal article" date="2015" name="Genome Announc.">
        <title>Complete Genome Sequence of Cupriavidus basilensis 4G11, Isolated from the Oak Ridge Field Research Center Site.</title>
        <authorList>
            <person name="Ray J."/>
            <person name="Waters R.J."/>
            <person name="Skerker J.M."/>
            <person name="Kuehl J.V."/>
            <person name="Price M.N."/>
            <person name="Huang J."/>
            <person name="Chakraborty R."/>
            <person name="Arkin A.P."/>
            <person name="Deutschbauer A."/>
        </authorList>
    </citation>
    <scope>NUCLEOTIDE SEQUENCE [LARGE SCALE GENOMIC DNA]</scope>
    <source>
        <strain evidence="2">4G11</strain>
    </source>
</reference>
<dbReference type="AlphaFoldDB" id="A0A0C4YJ59"/>
<gene>
    <name evidence="2" type="ORF">RR42_s1061</name>
</gene>
<feature type="region of interest" description="Disordered" evidence="1">
    <location>
        <begin position="1"/>
        <end position="73"/>
    </location>
</feature>